<organism evidence="3">
    <name type="scientific">uncultured Thiotrichaceae bacterium</name>
    <dbReference type="NCBI Taxonomy" id="298394"/>
    <lineage>
        <taxon>Bacteria</taxon>
        <taxon>Pseudomonadati</taxon>
        <taxon>Pseudomonadota</taxon>
        <taxon>Gammaproteobacteria</taxon>
        <taxon>Thiotrichales</taxon>
        <taxon>Thiotrichaceae</taxon>
        <taxon>environmental samples</taxon>
    </lineage>
</organism>
<dbReference type="PANTHER" id="PTHR32309:SF13">
    <property type="entry name" value="FERRIC ENTEROBACTIN TRANSPORT PROTEIN FEPE"/>
    <property type="match status" value="1"/>
</dbReference>
<dbReference type="InterPro" id="IPR050445">
    <property type="entry name" value="Bact_polysacc_biosynth/exp"/>
</dbReference>
<accession>A0A6S6U0Z8</accession>
<dbReference type="AlphaFoldDB" id="A0A6S6U0Z8"/>
<dbReference type="EMBL" id="CACVAT010000463">
    <property type="protein sequence ID" value="CAA6828265.1"/>
    <property type="molecule type" value="Genomic_DNA"/>
</dbReference>
<gene>
    <name evidence="3" type="ORF">HELGO_WM20208</name>
</gene>
<dbReference type="GO" id="GO:0004713">
    <property type="term" value="F:protein tyrosine kinase activity"/>
    <property type="evidence" value="ECO:0007669"/>
    <property type="project" value="TreeGrafter"/>
</dbReference>
<evidence type="ECO:0000313" key="3">
    <source>
        <dbReference type="EMBL" id="CAA6828265.1"/>
    </source>
</evidence>
<keyword evidence="2" id="KW-0812">Transmembrane</keyword>
<dbReference type="GO" id="GO:0005886">
    <property type="term" value="C:plasma membrane"/>
    <property type="evidence" value="ECO:0007669"/>
    <property type="project" value="TreeGrafter"/>
</dbReference>
<proteinExistence type="predicted"/>
<keyword evidence="2" id="KW-0472">Membrane</keyword>
<protein>
    <submittedName>
        <fullName evidence="3">Capsular polysaccharide transport system permease protein</fullName>
    </submittedName>
</protein>
<evidence type="ECO:0000256" key="2">
    <source>
        <dbReference type="SAM" id="Phobius"/>
    </source>
</evidence>
<keyword evidence="1" id="KW-0175">Coiled coil</keyword>
<sequence>MAKRRKKRLPWLFLLLVVFPTVFAGIYYYKFASDQFVSEAHFIIQGNDAPKVDVLGALSGIPAVGSGGSDAMIIQDYLQSLDFVNDIREAKKGVDIRKHFSSQYIDGHARLPSEATDEELRKYWQGMTEVEYDLGSGISKLRMTAFDAETSLRLVELALGESELLINRLTDPLRVDTLSFAKEEAGKAGKELSSIRAETTAFREQRDILDPVQEVVAERTAELSAEMNSRMSQLSQLEGIVAQLSGELARAEAEFADVSAYMRPHTLKVKAAHRKMTALQQQVNKAKAKAAQQRQVVKAKAQVKPRKQASGKKSTAKDVAKYAELQSRLEFAEQLYRAKLATLEQAEMDYKRKQRYLTEIVRPSLPDEAVKPDKLVGLLTVMLLSFLAWGVGSLSIAAVRDHVGWV</sequence>
<feature type="coiled-coil region" evidence="1">
    <location>
        <begin position="234"/>
        <end position="296"/>
    </location>
</feature>
<feature type="transmembrane region" description="Helical" evidence="2">
    <location>
        <begin position="375"/>
        <end position="399"/>
    </location>
</feature>
<evidence type="ECO:0000256" key="1">
    <source>
        <dbReference type="SAM" id="Coils"/>
    </source>
</evidence>
<dbReference type="PANTHER" id="PTHR32309">
    <property type="entry name" value="TYROSINE-PROTEIN KINASE"/>
    <property type="match status" value="1"/>
</dbReference>
<keyword evidence="2" id="KW-1133">Transmembrane helix</keyword>
<name>A0A6S6U0Z8_9GAMM</name>
<reference evidence="3" key="1">
    <citation type="submission" date="2020-01" db="EMBL/GenBank/DDBJ databases">
        <authorList>
            <person name="Meier V. D."/>
            <person name="Meier V D."/>
        </authorList>
    </citation>
    <scope>NUCLEOTIDE SEQUENCE</scope>
    <source>
        <strain evidence="3">HLG_WM_MAG_09</strain>
    </source>
</reference>